<dbReference type="InterPro" id="IPR006143">
    <property type="entry name" value="RND_pump_MFP"/>
</dbReference>
<evidence type="ECO:0000313" key="5">
    <source>
        <dbReference type="EMBL" id="MDP4537960.1"/>
    </source>
</evidence>
<dbReference type="RefSeq" id="WP_305895199.1">
    <property type="nucleotide sequence ID" value="NZ_JAUZVZ010000045.1"/>
</dbReference>
<dbReference type="Gene3D" id="2.40.420.20">
    <property type="match status" value="1"/>
</dbReference>
<keyword evidence="6" id="KW-1185">Reference proteome</keyword>
<dbReference type="SUPFAM" id="SSF111369">
    <property type="entry name" value="HlyD-like secretion proteins"/>
    <property type="match status" value="1"/>
</dbReference>
<gene>
    <name evidence="5" type="ORF">Q3O60_17405</name>
</gene>
<evidence type="ECO:0000256" key="1">
    <source>
        <dbReference type="ARBA" id="ARBA00009477"/>
    </source>
</evidence>
<accession>A0ABT9H3Q9</accession>
<dbReference type="InterPro" id="IPR051909">
    <property type="entry name" value="MFP_Cation_Efflux"/>
</dbReference>
<dbReference type="Proteomes" id="UP001231616">
    <property type="component" value="Unassembled WGS sequence"/>
</dbReference>
<keyword evidence="3" id="KW-0732">Signal</keyword>
<organism evidence="5 6">
    <name type="scientific">Alkalimonas collagenimarina</name>
    <dbReference type="NCBI Taxonomy" id="400390"/>
    <lineage>
        <taxon>Bacteria</taxon>
        <taxon>Pseudomonadati</taxon>
        <taxon>Pseudomonadota</taxon>
        <taxon>Gammaproteobacteria</taxon>
        <taxon>Alkalimonas</taxon>
    </lineage>
</organism>
<evidence type="ECO:0000313" key="6">
    <source>
        <dbReference type="Proteomes" id="UP001231616"/>
    </source>
</evidence>
<comment type="similarity">
    <text evidence="1">Belongs to the membrane fusion protein (MFP) (TC 8.A.1) family.</text>
</comment>
<evidence type="ECO:0000256" key="2">
    <source>
        <dbReference type="ARBA" id="ARBA00022448"/>
    </source>
</evidence>
<dbReference type="Gene3D" id="1.10.287.470">
    <property type="entry name" value="Helix hairpin bin"/>
    <property type="match status" value="1"/>
</dbReference>
<evidence type="ECO:0000256" key="3">
    <source>
        <dbReference type="SAM" id="SignalP"/>
    </source>
</evidence>
<dbReference type="NCBIfam" id="TIGR01730">
    <property type="entry name" value="RND_mfp"/>
    <property type="match status" value="1"/>
</dbReference>
<dbReference type="Gene3D" id="2.40.30.170">
    <property type="match status" value="1"/>
</dbReference>
<dbReference type="EMBL" id="JAUZVZ010000045">
    <property type="protein sequence ID" value="MDP4537960.1"/>
    <property type="molecule type" value="Genomic_DNA"/>
</dbReference>
<protein>
    <submittedName>
        <fullName evidence="5">Efflux RND transporter periplasmic adaptor subunit</fullName>
    </submittedName>
</protein>
<dbReference type="InterPro" id="IPR058649">
    <property type="entry name" value="CzcB_C"/>
</dbReference>
<name>A0ABT9H3Q9_9GAMM</name>
<proteinExistence type="inferred from homology"/>
<feature type="chain" id="PRO_5045570862" evidence="3">
    <location>
        <begin position="26"/>
        <end position="388"/>
    </location>
</feature>
<keyword evidence="2" id="KW-0813">Transport</keyword>
<feature type="domain" description="CzcB-like C-terminal circularly permuted SH3-like" evidence="4">
    <location>
        <begin position="316"/>
        <end position="376"/>
    </location>
</feature>
<comment type="caution">
    <text evidence="5">The sequence shown here is derived from an EMBL/GenBank/DDBJ whole genome shotgun (WGS) entry which is preliminary data.</text>
</comment>
<reference evidence="5 6" key="1">
    <citation type="submission" date="2023-08" db="EMBL/GenBank/DDBJ databases">
        <authorList>
            <person name="Joshi A."/>
            <person name="Thite S."/>
        </authorList>
    </citation>
    <scope>NUCLEOTIDE SEQUENCE [LARGE SCALE GENOMIC DNA]</scope>
    <source>
        <strain evidence="5 6">AC40</strain>
    </source>
</reference>
<evidence type="ECO:0000259" key="4">
    <source>
        <dbReference type="Pfam" id="PF25975"/>
    </source>
</evidence>
<dbReference type="Gene3D" id="2.40.50.100">
    <property type="match status" value="1"/>
</dbReference>
<dbReference type="PANTHER" id="PTHR30097:SF4">
    <property type="entry name" value="SLR6042 PROTEIN"/>
    <property type="match status" value="1"/>
</dbReference>
<feature type="signal peptide" evidence="3">
    <location>
        <begin position="1"/>
        <end position="25"/>
    </location>
</feature>
<sequence>MTPKNIRLLFGAALLAALGAGFGLAQLIPHTEHAAHVKGDDHDDHDDHDDEAPEGVVILTARQIEASGIGIVAVGRGGGNETRLTGRVESALDARTAISAIVGGRVEQVQVAPGSPVEAGQTLVVVISGEAATLRANAEAAAAEAEAARLEYRRDSNLVELGVVARRELEASRARSLAADAAARAAQAQVVAAGAPDAQGRVAIVSPIAGVVGTVQVTPGGFVAAGGGVAEVSNPAQTELVFTAPPALAAQVISGSRIGVRSPSGDFEAVVLGVAANVREQGNATLIRARPVSGVLPPAGSPVTGVIVTDRQEDGLTVPADAVQTVDGRSVVFVATDEGFRATPVLAGRQAGGHIEILNGLDGSERIVGINAFLLKAELAKGEAEHSH</sequence>
<dbReference type="Pfam" id="PF25975">
    <property type="entry name" value="CzcB_C"/>
    <property type="match status" value="1"/>
</dbReference>
<dbReference type="PANTHER" id="PTHR30097">
    <property type="entry name" value="CATION EFFLUX SYSTEM PROTEIN CUSB"/>
    <property type="match status" value="1"/>
</dbReference>